<reference evidence="2 3" key="1">
    <citation type="journal article" date="2019" name="Commun. Biol.">
        <title>The bagworm genome reveals a unique fibroin gene that provides high tensile strength.</title>
        <authorList>
            <person name="Kono N."/>
            <person name="Nakamura H."/>
            <person name="Ohtoshi R."/>
            <person name="Tomita M."/>
            <person name="Numata K."/>
            <person name="Arakawa K."/>
        </authorList>
    </citation>
    <scope>NUCLEOTIDE SEQUENCE [LARGE SCALE GENOMIC DNA]</scope>
</reference>
<gene>
    <name evidence="2" type="ORF">EVAR_99813_1</name>
</gene>
<evidence type="ECO:0000256" key="1">
    <source>
        <dbReference type="SAM" id="MobiDB-lite"/>
    </source>
</evidence>
<accession>A0A4C2A8Z2</accession>
<keyword evidence="3" id="KW-1185">Reference proteome</keyword>
<organism evidence="2 3">
    <name type="scientific">Eumeta variegata</name>
    <name type="common">Bagworm moth</name>
    <name type="synonym">Eumeta japonica</name>
    <dbReference type="NCBI Taxonomy" id="151549"/>
    <lineage>
        <taxon>Eukaryota</taxon>
        <taxon>Metazoa</taxon>
        <taxon>Ecdysozoa</taxon>
        <taxon>Arthropoda</taxon>
        <taxon>Hexapoda</taxon>
        <taxon>Insecta</taxon>
        <taxon>Pterygota</taxon>
        <taxon>Neoptera</taxon>
        <taxon>Endopterygota</taxon>
        <taxon>Lepidoptera</taxon>
        <taxon>Glossata</taxon>
        <taxon>Ditrysia</taxon>
        <taxon>Tineoidea</taxon>
        <taxon>Psychidae</taxon>
        <taxon>Oiketicinae</taxon>
        <taxon>Eumeta</taxon>
    </lineage>
</organism>
<dbReference type="AlphaFoldDB" id="A0A4C2A8Z2"/>
<dbReference type="Proteomes" id="UP000299102">
    <property type="component" value="Unassembled WGS sequence"/>
</dbReference>
<protein>
    <submittedName>
        <fullName evidence="2">Uncharacterized protein</fullName>
    </submittedName>
</protein>
<dbReference type="EMBL" id="BGZK01002885">
    <property type="protein sequence ID" value="GBP97166.1"/>
    <property type="molecule type" value="Genomic_DNA"/>
</dbReference>
<sequence>MPPIHFTKRSVTSDVDTHAQSQHFGRPLARTKAKGRDRRTPLLLVSRETRLRNYNNKADNKGDLPVPGLPRPSRSPAAGSPRRISPFKARYGSVVRERSTETGSRTSGVRKSKQTLKSLKYRLGKVKNEGVSILVCSVGHDQRNQEVGELADWPLFRE</sequence>
<feature type="region of interest" description="Disordered" evidence="1">
    <location>
        <begin position="1"/>
        <end position="113"/>
    </location>
</feature>
<comment type="caution">
    <text evidence="2">The sequence shown here is derived from an EMBL/GenBank/DDBJ whole genome shotgun (WGS) entry which is preliminary data.</text>
</comment>
<proteinExistence type="predicted"/>
<name>A0A4C2A8Z2_EUMVA</name>
<feature type="compositionally biased region" description="Low complexity" evidence="1">
    <location>
        <begin position="71"/>
        <end position="86"/>
    </location>
</feature>
<feature type="compositionally biased region" description="Polar residues" evidence="1">
    <location>
        <begin position="9"/>
        <end position="23"/>
    </location>
</feature>
<evidence type="ECO:0000313" key="3">
    <source>
        <dbReference type="Proteomes" id="UP000299102"/>
    </source>
</evidence>
<evidence type="ECO:0000313" key="2">
    <source>
        <dbReference type="EMBL" id="GBP97166.1"/>
    </source>
</evidence>